<keyword evidence="3 4" id="KW-0479">Metal-binding</keyword>
<evidence type="ECO:0000256" key="2">
    <source>
        <dbReference type="ARBA" id="ARBA00010617"/>
    </source>
</evidence>
<dbReference type="AlphaFoldDB" id="A0A1Y0CAC9"/>
<dbReference type="GO" id="GO:0020037">
    <property type="term" value="F:heme binding"/>
    <property type="evidence" value="ECO:0007669"/>
    <property type="project" value="InterPro"/>
</dbReference>
<proteinExistence type="inferred from homology"/>
<sequence length="519" mass="58689">MSQPATKDAVGTCPVHDTLHPPRWAPTPIRWQHTDIGYLKSWWLALKAIRAGYRHTIYEYATELPGQDDIVVARTPLAKFVVVRNPDIARHILVTNQDNYTKNAEYDLLAVAFGRGLVTDLNDELWQRNRRLVQPIFAKRHVDSFAPQMVAAASAAADRWERYTDPIDIAAEMNYVTLDIIARTMFGIDLDGRLAEQMRTDFARLLTLFGYGFLLGVARPLRWRADQLSKRGPRWLAARAPRMAINELRRGAWVVAPRARRGLGRIERFIDEMIADHRSGKITGTDNLLALLMSAEDPETGYRYRDLEIRDEVLTFLGAGFETTAAALAWTWFLLSQHPQARRRLGQELDDVLGGREPTAADIDDLPWTQAVVAEAMRVFPPIMGVARTAKADDVLGDYPIKAGTSIAVLMHSVHHNRRVWENAYDFDPSRFLKENLDGPQRRAHIPFGAGKRMCIASGFANQEATLIIARLAQRYELDLVPGQRLRRELTFTGGPDGKMLMTVRCRVKSPGPADRRRP</sequence>
<keyword evidence="4" id="KW-0560">Oxidoreductase</keyword>
<dbReference type="PANTHER" id="PTHR24305">
    <property type="entry name" value="CYTOCHROME P450"/>
    <property type="match status" value="1"/>
</dbReference>
<comment type="similarity">
    <text evidence="2 4">Belongs to the cytochrome P450 family.</text>
</comment>
<evidence type="ECO:0000256" key="4">
    <source>
        <dbReference type="RuleBase" id="RU000461"/>
    </source>
</evidence>
<dbReference type="GO" id="GO:0016705">
    <property type="term" value="F:oxidoreductase activity, acting on paired donors, with incorporation or reduction of molecular oxygen"/>
    <property type="evidence" value="ECO:0007669"/>
    <property type="project" value="InterPro"/>
</dbReference>
<organism evidence="5 6">
    <name type="scientific">Mycobacterium dioxanotrophicus</name>
    <dbReference type="NCBI Taxonomy" id="482462"/>
    <lineage>
        <taxon>Bacteria</taxon>
        <taxon>Bacillati</taxon>
        <taxon>Actinomycetota</taxon>
        <taxon>Actinomycetes</taxon>
        <taxon>Mycobacteriales</taxon>
        <taxon>Mycobacteriaceae</taxon>
        <taxon>Mycobacterium</taxon>
    </lineage>
</organism>
<comment type="cofactor">
    <cofactor evidence="1 3">
        <name>heme</name>
        <dbReference type="ChEBI" id="CHEBI:30413"/>
    </cofactor>
</comment>
<feature type="binding site" description="axial binding residue" evidence="3">
    <location>
        <position position="455"/>
    </location>
    <ligand>
        <name>heme</name>
        <dbReference type="ChEBI" id="CHEBI:30413"/>
    </ligand>
    <ligandPart>
        <name>Fe</name>
        <dbReference type="ChEBI" id="CHEBI:18248"/>
    </ligandPart>
</feature>
<dbReference type="InterPro" id="IPR017972">
    <property type="entry name" value="Cyt_P450_CS"/>
</dbReference>
<keyword evidence="6" id="KW-1185">Reference proteome</keyword>
<protein>
    <submittedName>
        <fullName evidence="5">Cytochrome</fullName>
    </submittedName>
</protein>
<evidence type="ECO:0000313" key="6">
    <source>
        <dbReference type="Proteomes" id="UP000195331"/>
    </source>
</evidence>
<dbReference type="PRINTS" id="PR00463">
    <property type="entry name" value="EP450I"/>
</dbReference>
<evidence type="ECO:0000313" key="5">
    <source>
        <dbReference type="EMBL" id="ART72211.1"/>
    </source>
</evidence>
<dbReference type="GO" id="GO:0005506">
    <property type="term" value="F:iron ion binding"/>
    <property type="evidence" value="ECO:0007669"/>
    <property type="project" value="InterPro"/>
</dbReference>
<keyword evidence="3 4" id="KW-0408">Iron</keyword>
<keyword evidence="4" id="KW-0503">Monooxygenase</keyword>
<dbReference type="KEGG" id="mdx:BTO20_29915"/>
<dbReference type="InterPro" id="IPR050121">
    <property type="entry name" value="Cytochrome_P450_monoxygenase"/>
</dbReference>
<accession>A0A1Y0CAC9</accession>
<evidence type="ECO:0000256" key="3">
    <source>
        <dbReference type="PIRSR" id="PIRSR602401-1"/>
    </source>
</evidence>
<dbReference type="Gene3D" id="1.10.630.10">
    <property type="entry name" value="Cytochrome P450"/>
    <property type="match status" value="1"/>
</dbReference>
<dbReference type="PANTHER" id="PTHR24305:SF166">
    <property type="entry name" value="CYTOCHROME P450 12A4, MITOCHONDRIAL-RELATED"/>
    <property type="match status" value="1"/>
</dbReference>
<keyword evidence="3 4" id="KW-0349">Heme</keyword>
<dbReference type="Proteomes" id="UP000195331">
    <property type="component" value="Chromosome"/>
</dbReference>
<dbReference type="PRINTS" id="PR00385">
    <property type="entry name" value="P450"/>
</dbReference>
<dbReference type="GO" id="GO:0004497">
    <property type="term" value="F:monooxygenase activity"/>
    <property type="evidence" value="ECO:0007669"/>
    <property type="project" value="UniProtKB-KW"/>
</dbReference>
<gene>
    <name evidence="5" type="ORF">BTO20_29915</name>
</gene>
<dbReference type="OrthoDB" id="7376058at2"/>
<dbReference type="EMBL" id="CP020809">
    <property type="protein sequence ID" value="ART72211.1"/>
    <property type="molecule type" value="Genomic_DNA"/>
</dbReference>
<dbReference type="InterPro" id="IPR002401">
    <property type="entry name" value="Cyt_P450_E_grp-I"/>
</dbReference>
<dbReference type="InterPro" id="IPR001128">
    <property type="entry name" value="Cyt_P450"/>
</dbReference>
<evidence type="ECO:0000256" key="1">
    <source>
        <dbReference type="ARBA" id="ARBA00001971"/>
    </source>
</evidence>
<dbReference type="InterPro" id="IPR036396">
    <property type="entry name" value="Cyt_P450_sf"/>
</dbReference>
<name>A0A1Y0CAC9_9MYCO</name>
<dbReference type="RefSeq" id="WP_087079531.1">
    <property type="nucleotide sequence ID" value="NZ_CP020809.1"/>
</dbReference>
<dbReference type="Pfam" id="PF00067">
    <property type="entry name" value="p450"/>
    <property type="match status" value="2"/>
</dbReference>
<dbReference type="SUPFAM" id="SSF48264">
    <property type="entry name" value="Cytochrome P450"/>
    <property type="match status" value="1"/>
</dbReference>
<dbReference type="PROSITE" id="PS00086">
    <property type="entry name" value="CYTOCHROME_P450"/>
    <property type="match status" value="1"/>
</dbReference>
<reference evidence="5 6" key="1">
    <citation type="submission" date="2017-04" db="EMBL/GenBank/DDBJ databases">
        <title>Whole Genome Sequence of 1,4-Dioxane Degrading Bacterium Mycobacterium dioxanotrophicus PH-06.</title>
        <authorList>
            <person name="He Y."/>
        </authorList>
    </citation>
    <scope>NUCLEOTIDE SEQUENCE [LARGE SCALE GENOMIC DNA]</scope>
    <source>
        <strain evidence="5 6">PH-06</strain>
    </source>
</reference>